<name>A0ABR2Z8Q0_9AGAR</name>
<dbReference type="Pfam" id="PF22041">
    <property type="entry name" value="GST_C_7"/>
    <property type="match status" value="1"/>
</dbReference>
<evidence type="ECO:0000259" key="1">
    <source>
        <dbReference type="PROSITE" id="PS50404"/>
    </source>
</evidence>
<dbReference type="Pfam" id="PF13417">
    <property type="entry name" value="GST_N_3"/>
    <property type="match status" value="1"/>
</dbReference>
<accession>A0ABR2Z8Q0</accession>
<dbReference type="InterPro" id="IPR004045">
    <property type="entry name" value="Glutathione_S-Trfase_N"/>
</dbReference>
<dbReference type="PROSITE" id="PS50404">
    <property type="entry name" value="GST_NTER"/>
    <property type="match status" value="1"/>
</dbReference>
<dbReference type="EMBL" id="JBBXMP010000623">
    <property type="protein sequence ID" value="KAL0057226.1"/>
    <property type="molecule type" value="Genomic_DNA"/>
</dbReference>
<dbReference type="Proteomes" id="UP001437256">
    <property type="component" value="Unassembled WGS sequence"/>
</dbReference>
<reference evidence="2 3" key="1">
    <citation type="submission" date="2024-05" db="EMBL/GenBank/DDBJ databases">
        <title>A draft genome resource for the thread blight pathogen Marasmius tenuissimus strain MS-2.</title>
        <authorList>
            <person name="Yulfo-Soto G.E."/>
            <person name="Baruah I.K."/>
            <person name="Amoako-Attah I."/>
            <person name="Bukari Y."/>
            <person name="Meinhardt L.W."/>
            <person name="Bailey B.A."/>
            <person name="Cohen S.P."/>
        </authorList>
    </citation>
    <scope>NUCLEOTIDE SEQUENCE [LARGE SCALE GENOMIC DNA]</scope>
    <source>
        <strain evidence="2 3">MS-2</strain>
    </source>
</reference>
<evidence type="ECO:0000313" key="2">
    <source>
        <dbReference type="EMBL" id="KAL0057226.1"/>
    </source>
</evidence>
<feature type="domain" description="GST N-terminal" evidence="1">
    <location>
        <begin position="9"/>
        <end position="100"/>
    </location>
</feature>
<proteinExistence type="predicted"/>
<gene>
    <name evidence="2" type="ORF">AAF712_016143</name>
</gene>
<dbReference type="InterPro" id="IPR054416">
    <property type="entry name" value="GST_UstS-like_C"/>
</dbReference>
<dbReference type="InterPro" id="IPR036249">
    <property type="entry name" value="Thioredoxin-like_sf"/>
</dbReference>
<evidence type="ECO:0000313" key="3">
    <source>
        <dbReference type="Proteomes" id="UP001437256"/>
    </source>
</evidence>
<dbReference type="Gene3D" id="1.20.1050.10">
    <property type="match status" value="1"/>
</dbReference>
<organism evidence="2 3">
    <name type="scientific">Marasmius tenuissimus</name>
    <dbReference type="NCBI Taxonomy" id="585030"/>
    <lineage>
        <taxon>Eukaryota</taxon>
        <taxon>Fungi</taxon>
        <taxon>Dikarya</taxon>
        <taxon>Basidiomycota</taxon>
        <taxon>Agaricomycotina</taxon>
        <taxon>Agaricomycetes</taxon>
        <taxon>Agaricomycetidae</taxon>
        <taxon>Agaricales</taxon>
        <taxon>Marasmiineae</taxon>
        <taxon>Marasmiaceae</taxon>
        <taxon>Marasmius</taxon>
    </lineage>
</organism>
<keyword evidence="3" id="KW-1185">Reference proteome</keyword>
<dbReference type="SUPFAM" id="SSF52833">
    <property type="entry name" value="Thioredoxin-like"/>
    <property type="match status" value="1"/>
</dbReference>
<sequence length="241" mass="27159">MITLYDMGPSTLPKHLGCSPHVRKIIFALNYKKIPFTLVNLSLDSIQPTAKSVDAPPTTTSADGAPKYTVPFIYDHDNKKAVSDSLDIAKYLDKAYPDAPRLFAEGSEKAQEDLINAWMQAIGPVFPLLMVRIWDLFSEEMKQDRIRRGEEAMYTSIRFTKEQEKEAWEKSKKAFNEVKRVDVEDNEFVFANMVLGVIAGIVKIAFGEESDEWKDMSSWADGNVGRAVDTAAKHESQMVSE</sequence>
<dbReference type="Gene3D" id="3.40.30.10">
    <property type="entry name" value="Glutaredoxin"/>
    <property type="match status" value="1"/>
</dbReference>
<comment type="caution">
    <text evidence="2">The sequence shown here is derived from an EMBL/GenBank/DDBJ whole genome shotgun (WGS) entry which is preliminary data.</text>
</comment>
<protein>
    <recommendedName>
        <fullName evidence="1">GST N-terminal domain-containing protein</fullName>
    </recommendedName>
</protein>